<dbReference type="Proteomes" id="UP000009058">
    <property type="component" value="Chromosome 5"/>
</dbReference>
<dbReference type="EMBL" id="CM001235">
    <property type="protein sequence ID" value="EHA48411.1"/>
    <property type="molecule type" value="Genomic_DNA"/>
</dbReference>
<dbReference type="AlphaFoldDB" id="G4ND69"/>
<dbReference type="HOGENOM" id="CLU_1825672_0_0_1"/>
<reference evidence="1 2" key="1">
    <citation type="journal article" date="2005" name="Nature">
        <title>The genome sequence of the rice blast fungus Magnaporthe grisea.</title>
        <authorList>
            <person name="Dean R.A."/>
            <person name="Talbot N.J."/>
            <person name="Ebbole D.J."/>
            <person name="Farman M.L."/>
            <person name="Mitchell T.K."/>
            <person name="Orbach M.J."/>
            <person name="Thon M."/>
            <person name="Kulkarni R."/>
            <person name="Xu J.R."/>
            <person name="Pan H."/>
            <person name="Read N.D."/>
            <person name="Lee Y.H."/>
            <person name="Carbone I."/>
            <person name="Brown D."/>
            <person name="Oh Y.Y."/>
            <person name="Donofrio N."/>
            <person name="Jeong J.S."/>
            <person name="Soanes D.M."/>
            <person name="Djonovic S."/>
            <person name="Kolomiets E."/>
            <person name="Rehmeyer C."/>
            <person name="Li W."/>
            <person name="Harding M."/>
            <person name="Kim S."/>
            <person name="Lebrun M.H."/>
            <person name="Bohnert H."/>
            <person name="Coughlan S."/>
            <person name="Butler J."/>
            <person name="Calvo S."/>
            <person name="Ma L.J."/>
            <person name="Nicol R."/>
            <person name="Purcell S."/>
            <person name="Nusbaum C."/>
            <person name="Galagan J.E."/>
            <person name="Birren B.W."/>
        </authorList>
    </citation>
    <scope>NUCLEOTIDE SEQUENCE [LARGE SCALE GENOMIC DNA]</scope>
    <source>
        <strain evidence="2">70-15 / ATCC MYA-4617 / FGSC 8958</strain>
    </source>
</reference>
<dbReference type="OrthoDB" id="5214968at2759"/>
<proteinExistence type="predicted"/>
<gene>
    <name evidence="1" type="ORF">MGG_00954</name>
</gene>
<dbReference type="KEGG" id="mgr:MGG_00954"/>
<dbReference type="GeneID" id="2674545"/>
<dbReference type="VEuPathDB" id="FungiDB:MGG_00954"/>
<reference key="2">
    <citation type="submission" date="2011-05" db="EMBL/GenBank/DDBJ databases">
        <title>The Genome Sequence of Magnaporthe oryzae 70-15.</title>
        <authorList>
            <consortium name="The Broad Institute Genome Sequencing Platform"/>
            <person name="Ma L.-J."/>
            <person name="Dead R."/>
            <person name="Young S.K."/>
            <person name="Zeng Q."/>
            <person name="Gargeya S."/>
            <person name="Fitzgerald M."/>
            <person name="Haas B."/>
            <person name="Abouelleil A."/>
            <person name="Alvarado L."/>
            <person name="Arachchi H.M."/>
            <person name="Berlin A."/>
            <person name="Brown A."/>
            <person name="Chapman S.B."/>
            <person name="Chen Z."/>
            <person name="Dunbar C."/>
            <person name="Freedman E."/>
            <person name="Gearin G."/>
            <person name="Gellesch M."/>
            <person name="Goldberg J."/>
            <person name="Griggs A."/>
            <person name="Gujja S."/>
            <person name="Heiman D."/>
            <person name="Howarth C."/>
            <person name="Larson L."/>
            <person name="Lui A."/>
            <person name="MacDonald P.J.P."/>
            <person name="Mehta T."/>
            <person name="Montmayeur A."/>
            <person name="Murphy C."/>
            <person name="Neiman D."/>
            <person name="Pearson M."/>
            <person name="Priest M."/>
            <person name="Roberts A."/>
            <person name="Saif S."/>
            <person name="Shea T."/>
            <person name="Shenoy N."/>
            <person name="Sisk P."/>
            <person name="Stolte C."/>
            <person name="Sykes S."/>
            <person name="Yandava C."/>
            <person name="Wortman J."/>
            <person name="Nusbaum C."/>
            <person name="Birren B."/>
        </authorList>
    </citation>
    <scope>NUCLEOTIDE SEQUENCE</scope>
    <source>
        <strain>70-15</strain>
    </source>
</reference>
<dbReference type="InParanoid" id="G4ND69"/>
<evidence type="ECO:0000313" key="1">
    <source>
        <dbReference type="EMBL" id="EHA48411.1"/>
    </source>
</evidence>
<organism evidence="1 2">
    <name type="scientific">Pyricularia oryzae (strain 70-15 / ATCC MYA-4617 / FGSC 8958)</name>
    <name type="common">Rice blast fungus</name>
    <name type="synonym">Magnaporthe oryzae</name>
    <dbReference type="NCBI Taxonomy" id="242507"/>
    <lineage>
        <taxon>Eukaryota</taxon>
        <taxon>Fungi</taxon>
        <taxon>Dikarya</taxon>
        <taxon>Ascomycota</taxon>
        <taxon>Pezizomycotina</taxon>
        <taxon>Sordariomycetes</taxon>
        <taxon>Sordariomycetidae</taxon>
        <taxon>Magnaporthales</taxon>
        <taxon>Pyriculariaceae</taxon>
        <taxon>Pyricularia</taxon>
    </lineage>
</organism>
<evidence type="ECO:0000313" key="2">
    <source>
        <dbReference type="Proteomes" id="UP000009058"/>
    </source>
</evidence>
<keyword evidence="2" id="KW-1185">Reference proteome</keyword>
<protein>
    <submittedName>
        <fullName evidence="1">Uncharacterized protein</fullName>
    </submittedName>
</protein>
<dbReference type="RefSeq" id="XP_003717995.1">
    <property type="nucleotide sequence ID" value="XM_003717947.1"/>
</dbReference>
<sequence>MSIYVRTAPMQLEQACNFINLAALPANTVAGVANTDTDTNTNISINPAQPARRVFKIDGVDFTPLDTDCLIRICKGDKTIHAKFAPAGTEFDWYLDDRLTVLRLRSDCSVISGYVPKPWKVQGDKVSALPDDLSIVLAKWK</sequence>
<accession>G4ND69</accession>
<name>G4ND69_PYRO7</name>